<proteinExistence type="predicted"/>
<accession>A0A345CPH7</accession>
<dbReference type="Proteomes" id="UP000264980">
    <property type="component" value="Chromosome"/>
</dbReference>
<evidence type="ECO:0000313" key="2">
    <source>
        <dbReference type="Proteomes" id="UP000264980"/>
    </source>
</evidence>
<dbReference type="AlphaFoldDB" id="A0A345CPH7"/>
<protein>
    <recommendedName>
        <fullName evidence="3">Gp5/Type VI secretion system Vgr protein OB-fold domain-containing protein</fullName>
    </recommendedName>
</protein>
<dbReference type="Gene3D" id="2.40.50.230">
    <property type="entry name" value="Gp5 N-terminal domain"/>
    <property type="match status" value="1"/>
</dbReference>
<dbReference type="SUPFAM" id="SSF69255">
    <property type="entry name" value="gp5 N-terminal domain-like"/>
    <property type="match status" value="1"/>
</dbReference>
<evidence type="ECO:0000313" key="1">
    <source>
        <dbReference type="EMBL" id="AXF75344.1"/>
    </source>
</evidence>
<gene>
    <name evidence="1" type="ORF">AV903_03265</name>
</gene>
<sequence length="557" mass="60069">MRSVITMRVDETELPVVSCKLVAELAACGRGFVTAVTSEDLTGRLVRIDLGWNDVVYRWLTGYVERSSAAENGGQRLFARELVGIMGKNWPVSLQHPTLRDVAENLHTTTGLIISLPAGVSYTDTAIPHFTHYGTGYQLLTSLGRVFSIPDYVWYQLPDGTVFVGSYADSRFAASPVEIPEEFIKNGAAGNSITLAVIPAIRPGVIVNNRRITQVQINNDEMTLTWTLLNSAGEKVHRTPEQRQIDKIYPELSAGLHLPRRARVTGASDNATLGDQSDPFRPRYAVNLQLLDENGSDAADTPEYCNVPLPVPLAGAEGGLYRFPPEGTIVELAFTEGRPDKPVIRQTMQDGHALPDIKPGEQLQQHRAGVSQRITQEGSWQRETDQTISETSAARTVTSDMETRTTNSRTTLIKSADNITVLGTARLMAGAVVHLSDGDYAIGTAGNMVIRCSTDRIGDIVRNDELTIGGNLTEKIAGIRSSAAAAHELLAPSVRLGSAEVNVLTLLIDTLEVLQQLADQTANHSHSNTGAPTNSAAIAAAGTAAANLNKKYAPFIA</sequence>
<dbReference type="RefSeq" id="WP_233478745.1">
    <property type="nucleotide sequence ID" value="NZ_CP013970.1"/>
</dbReference>
<evidence type="ECO:0008006" key="3">
    <source>
        <dbReference type="Google" id="ProtNLM"/>
    </source>
</evidence>
<name>A0A345CPH7_9GAMM</name>
<organism evidence="1 2">
    <name type="scientific">Erwinia tracheiphila</name>
    <dbReference type="NCBI Taxonomy" id="65700"/>
    <lineage>
        <taxon>Bacteria</taxon>
        <taxon>Pseudomonadati</taxon>
        <taxon>Pseudomonadota</taxon>
        <taxon>Gammaproteobacteria</taxon>
        <taxon>Enterobacterales</taxon>
        <taxon>Erwiniaceae</taxon>
        <taxon>Erwinia</taxon>
    </lineage>
</organism>
<dbReference type="SUPFAM" id="SSF69349">
    <property type="entry name" value="Phage fibre proteins"/>
    <property type="match status" value="1"/>
</dbReference>
<dbReference type="InterPro" id="IPR037026">
    <property type="entry name" value="Vgr_OB-fold_dom_sf"/>
</dbReference>
<dbReference type="EMBL" id="CP013970">
    <property type="protein sequence ID" value="AXF75344.1"/>
    <property type="molecule type" value="Genomic_DNA"/>
</dbReference>
<reference evidence="1 2" key="1">
    <citation type="submission" date="2016-01" db="EMBL/GenBank/DDBJ databases">
        <authorList>
            <person name="Oliw E.H."/>
        </authorList>
    </citation>
    <scope>NUCLEOTIDE SEQUENCE [LARGE SCALE GENOMIC DNA]</scope>
    <source>
        <strain evidence="1 2">MDcuke</strain>
    </source>
</reference>